<proteinExistence type="predicted"/>
<dbReference type="PANTHER" id="PTHR10622:SF10">
    <property type="entry name" value="HET DOMAIN-CONTAINING PROTEIN"/>
    <property type="match status" value="1"/>
</dbReference>
<comment type="caution">
    <text evidence="4">The sequence shown here is derived from an EMBL/GenBank/DDBJ whole genome shotgun (WGS) entry which is preliminary data.</text>
</comment>
<organism evidence="4 5">
    <name type="scientific">Elasticomyces elasticus</name>
    <dbReference type="NCBI Taxonomy" id="574655"/>
    <lineage>
        <taxon>Eukaryota</taxon>
        <taxon>Fungi</taxon>
        <taxon>Dikarya</taxon>
        <taxon>Ascomycota</taxon>
        <taxon>Pezizomycotina</taxon>
        <taxon>Dothideomycetes</taxon>
        <taxon>Dothideomycetidae</taxon>
        <taxon>Mycosphaerellales</taxon>
        <taxon>Teratosphaeriaceae</taxon>
        <taxon>Elasticomyces</taxon>
    </lineage>
</organism>
<keyword evidence="1" id="KW-0472">Membrane</keyword>
<sequence>MSSFPLLPTLFAPIPKLNLPTLILAMRLLNTTTLKFEEFIDTKQVMDHNNPEVTHQAFLAGNYEPNGTGIQKIQRCCRLSKQRGFDWTWIDTCCVDKTSSAELSETINSMFAWYRDAYVCYVFMDDVEADVLPVFDLAEVEQEREQSLDTATRKNIEAFSNSRWWSRMWTLQELLAPRAVLFYTTNNVLLGTRDSLALLISEASDIGPDFVTRKMNIHDASIAQRMSWASERESTRIEDQAYALLGIFDVNMPLLYGEGTKAFARLQEQIIAHSDDQSIFAWGLWAPKIHDLEGVLASAPSDFDGSGQVTIPWSARHAYHVHSYGVTNQGLAMTHNGGLMRMADWAIEYGWKSSPNTLTLQCVNNDVERGSTANKSLTLPIRLHFKRREGRWYRAGIETLRQDPATSWSDLSLFRGSKTREIVHVALRSPTGGTIPREEYPESAALPSLLLIGYFVHKIPNFILVVMWLVAFGSEFGTNSTLNLTILALATAMLLWRVQHIHL</sequence>
<dbReference type="InterPro" id="IPR058525">
    <property type="entry name" value="DUF8212"/>
</dbReference>
<reference evidence="4" key="1">
    <citation type="submission" date="2023-08" db="EMBL/GenBank/DDBJ databases">
        <title>Black Yeasts Isolated from many extreme environments.</title>
        <authorList>
            <person name="Coleine C."/>
            <person name="Stajich J.E."/>
            <person name="Selbmann L."/>
        </authorList>
    </citation>
    <scope>NUCLEOTIDE SEQUENCE</scope>
    <source>
        <strain evidence="4">CCFEE 5810</strain>
    </source>
</reference>
<dbReference type="Pfam" id="PF26640">
    <property type="entry name" value="DUF8212"/>
    <property type="match status" value="1"/>
</dbReference>
<accession>A0AAN7ZQC6</accession>
<keyword evidence="1" id="KW-1133">Transmembrane helix</keyword>
<name>A0AAN7ZQC6_9PEZI</name>
<dbReference type="Pfam" id="PF06985">
    <property type="entry name" value="HET"/>
    <property type="match status" value="1"/>
</dbReference>
<keyword evidence="1" id="KW-0812">Transmembrane</keyword>
<dbReference type="InterPro" id="IPR010730">
    <property type="entry name" value="HET"/>
</dbReference>
<feature type="transmembrane region" description="Helical" evidence="1">
    <location>
        <begin position="449"/>
        <end position="470"/>
    </location>
</feature>
<evidence type="ECO:0008006" key="6">
    <source>
        <dbReference type="Google" id="ProtNLM"/>
    </source>
</evidence>
<evidence type="ECO:0000256" key="1">
    <source>
        <dbReference type="SAM" id="Phobius"/>
    </source>
</evidence>
<dbReference type="EMBL" id="JAVRQU010000028">
    <property type="protein sequence ID" value="KAK5689839.1"/>
    <property type="molecule type" value="Genomic_DNA"/>
</dbReference>
<feature type="transmembrane region" description="Helical" evidence="1">
    <location>
        <begin position="476"/>
        <end position="496"/>
    </location>
</feature>
<dbReference type="AlphaFoldDB" id="A0AAN7ZQC6"/>
<feature type="domain" description="DUF8212" evidence="3">
    <location>
        <begin position="261"/>
        <end position="290"/>
    </location>
</feature>
<protein>
    <recommendedName>
        <fullName evidence="6">Heterokaryon incompatibility domain-containing protein</fullName>
    </recommendedName>
</protein>
<dbReference type="PANTHER" id="PTHR10622">
    <property type="entry name" value="HET DOMAIN-CONTAINING PROTEIN"/>
    <property type="match status" value="1"/>
</dbReference>
<evidence type="ECO:0000313" key="5">
    <source>
        <dbReference type="Proteomes" id="UP001310594"/>
    </source>
</evidence>
<gene>
    <name evidence="4" type="ORF">LTR97_012598</name>
</gene>
<evidence type="ECO:0000259" key="3">
    <source>
        <dbReference type="Pfam" id="PF26640"/>
    </source>
</evidence>
<evidence type="ECO:0000259" key="2">
    <source>
        <dbReference type="Pfam" id="PF06985"/>
    </source>
</evidence>
<evidence type="ECO:0000313" key="4">
    <source>
        <dbReference type="EMBL" id="KAK5689839.1"/>
    </source>
</evidence>
<feature type="domain" description="Heterokaryon incompatibility" evidence="2">
    <location>
        <begin position="72"/>
        <end position="173"/>
    </location>
</feature>
<dbReference type="Proteomes" id="UP001310594">
    <property type="component" value="Unassembled WGS sequence"/>
</dbReference>